<protein>
    <submittedName>
        <fullName evidence="1">Uncharacterized protein</fullName>
    </submittedName>
</protein>
<dbReference type="EMBL" id="LJJB01000015">
    <property type="protein sequence ID" value="KQL43425.1"/>
    <property type="molecule type" value="Genomic_DNA"/>
</dbReference>
<comment type="caution">
    <text evidence="1">The sequence shown here is derived from an EMBL/GenBank/DDBJ whole genome shotgun (WGS) entry which is preliminary data.</text>
</comment>
<dbReference type="Proteomes" id="UP000051063">
    <property type="component" value="Unassembled WGS sequence"/>
</dbReference>
<accession>A0ABR5MZ84</accession>
<reference evidence="1 2" key="1">
    <citation type="submission" date="2015-09" db="EMBL/GenBank/DDBJ databases">
        <title>Genome sequencing project for genomic taxonomy and phylogenomics of Bacillus-like bacteria.</title>
        <authorList>
            <person name="Liu B."/>
            <person name="Wang J."/>
            <person name="Zhu Y."/>
            <person name="Liu G."/>
            <person name="Chen Q."/>
            <person name="Chen Z."/>
            <person name="Lan J."/>
            <person name="Che J."/>
            <person name="Ge C."/>
            <person name="Shi H."/>
            <person name="Pan Z."/>
            <person name="Liu X."/>
        </authorList>
    </citation>
    <scope>NUCLEOTIDE SEQUENCE [LARGE SCALE GENOMIC DNA]</scope>
    <source>
        <strain evidence="1 2">DSM 8552</strain>
    </source>
</reference>
<organism evidence="1 2">
    <name type="scientific">Brevibacillus choshinensis</name>
    <dbReference type="NCBI Taxonomy" id="54911"/>
    <lineage>
        <taxon>Bacteria</taxon>
        <taxon>Bacillati</taxon>
        <taxon>Bacillota</taxon>
        <taxon>Bacilli</taxon>
        <taxon>Bacillales</taxon>
        <taxon>Paenibacillaceae</taxon>
        <taxon>Brevibacillus</taxon>
    </lineage>
</organism>
<evidence type="ECO:0000313" key="1">
    <source>
        <dbReference type="EMBL" id="KQL43425.1"/>
    </source>
</evidence>
<gene>
    <name evidence="1" type="ORF">AN963_28625</name>
</gene>
<evidence type="ECO:0000313" key="2">
    <source>
        <dbReference type="Proteomes" id="UP000051063"/>
    </source>
</evidence>
<keyword evidence="2" id="KW-1185">Reference proteome</keyword>
<sequence length="70" mass="8161">MYSNLLAGFGEVLFSCLERKRRRRYSSENMVITSIRGNLSGMMLFVKNFILGENIRATPGFLLIRRWNQS</sequence>
<name>A0ABR5MZ84_BRECH</name>
<proteinExistence type="predicted"/>